<dbReference type="InterPro" id="IPR027471">
    <property type="entry name" value="YbeD-like_sf"/>
</dbReference>
<dbReference type="SUPFAM" id="SSF117991">
    <property type="entry name" value="YbeD/HP0495-like"/>
    <property type="match status" value="1"/>
</dbReference>
<dbReference type="EMBL" id="JBBPCO010000005">
    <property type="protein sequence ID" value="MEK8089441.1"/>
    <property type="molecule type" value="Genomic_DNA"/>
</dbReference>
<dbReference type="PANTHER" id="PTHR38036:SF1">
    <property type="entry name" value="UPF0250 PROTEIN YBED"/>
    <property type="match status" value="1"/>
</dbReference>
<name>A0ABU9D7S2_9PROT</name>
<evidence type="ECO:0000256" key="2">
    <source>
        <dbReference type="SAM" id="MobiDB-lite"/>
    </source>
</evidence>
<organism evidence="3 4">
    <name type="scientific">Thermithiobacillus plumbiphilus</name>
    <dbReference type="NCBI Taxonomy" id="1729899"/>
    <lineage>
        <taxon>Bacteria</taxon>
        <taxon>Pseudomonadati</taxon>
        <taxon>Pseudomonadota</taxon>
        <taxon>Acidithiobacillia</taxon>
        <taxon>Acidithiobacillales</taxon>
        <taxon>Thermithiobacillaceae</taxon>
        <taxon>Thermithiobacillus</taxon>
    </lineage>
</organism>
<evidence type="ECO:0000313" key="4">
    <source>
        <dbReference type="Proteomes" id="UP001446205"/>
    </source>
</evidence>
<proteinExistence type="inferred from homology"/>
<keyword evidence="4" id="KW-1185">Reference proteome</keyword>
<evidence type="ECO:0000256" key="1">
    <source>
        <dbReference type="ARBA" id="ARBA00008460"/>
    </source>
</evidence>
<dbReference type="InterPro" id="IPR007454">
    <property type="entry name" value="UPF0250_YbeD-like"/>
</dbReference>
<dbReference type="Pfam" id="PF04359">
    <property type="entry name" value="DUF493"/>
    <property type="match status" value="1"/>
</dbReference>
<evidence type="ECO:0000313" key="3">
    <source>
        <dbReference type="EMBL" id="MEK8089441.1"/>
    </source>
</evidence>
<feature type="region of interest" description="Disordered" evidence="2">
    <location>
        <begin position="1"/>
        <end position="20"/>
    </location>
</feature>
<sequence>MSEDSRQSQGTPVGPDGESLLKFPDTFHIKAMGKNEPHLLDHIQGIIARHAQGLPEDAFQCRESRDGNYLSVTCSFMAQSREQLDAIYKDLSADEKVIIAL</sequence>
<protein>
    <submittedName>
        <fullName evidence="3">DUF493 domain-containing protein</fullName>
    </submittedName>
</protein>
<comment type="similarity">
    <text evidence="1">Belongs to the UPF0250 family.</text>
</comment>
<accession>A0ABU9D7S2</accession>
<dbReference type="RefSeq" id="WP_341370499.1">
    <property type="nucleotide sequence ID" value="NZ_JBBPCO010000005.1"/>
</dbReference>
<dbReference type="HAMAP" id="MF_00659">
    <property type="entry name" value="UPF0250"/>
    <property type="match status" value="1"/>
</dbReference>
<gene>
    <name evidence="3" type="ORF">WOB96_06635</name>
</gene>
<dbReference type="Gene3D" id="3.30.70.260">
    <property type="match status" value="1"/>
</dbReference>
<reference evidence="3 4" key="1">
    <citation type="submission" date="2024-04" db="EMBL/GenBank/DDBJ databases">
        <authorList>
            <person name="Abashina T."/>
            <person name="Shaikin A."/>
        </authorList>
    </citation>
    <scope>NUCLEOTIDE SEQUENCE [LARGE SCALE GENOMIC DNA]</scope>
    <source>
        <strain evidence="3 4">AAFK</strain>
    </source>
</reference>
<dbReference type="PANTHER" id="PTHR38036">
    <property type="entry name" value="UPF0250 PROTEIN YBED"/>
    <property type="match status" value="1"/>
</dbReference>
<dbReference type="Proteomes" id="UP001446205">
    <property type="component" value="Unassembled WGS sequence"/>
</dbReference>
<comment type="caution">
    <text evidence="3">The sequence shown here is derived from an EMBL/GenBank/DDBJ whole genome shotgun (WGS) entry which is preliminary data.</text>
</comment>